<feature type="signal peptide" evidence="1">
    <location>
        <begin position="1"/>
        <end position="22"/>
    </location>
</feature>
<reference evidence="2" key="1">
    <citation type="submission" date="2022-10" db="EMBL/GenBank/DDBJ databases">
        <title>The WGS of Solirubrobacter sp. CPCC 204708.</title>
        <authorList>
            <person name="Jiang Z."/>
        </authorList>
    </citation>
    <scope>NUCLEOTIDE SEQUENCE</scope>
    <source>
        <strain evidence="2">CPCC 204708</strain>
    </source>
</reference>
<keyword evidence="1" id="KW-0732">Signal</keyword>
<evidence type="ECO:0000313" key="2">
    <source>
        <dbReference type="EMBL" id="MDA0138882.1"/>
    </source>
</evidence>
<keyword evidence="3" id="KW-1185">Reference proteome</keyword>
<dbReference type="EMBL" id="JAPCID010000019">
    <property type="protein sequence ID" value="MDA0138882.1"/>
    <property type="molecule type" value="Genomic_DNA"/>
</dbReference>
<gene>
    <name evidence="2" type="ORF">OJ962_15370</name>
</gene>
<proteinExistence type="predicted"/>
<sequence length="125" mass="14001">MRRTLAAALTVVAVSAPGIAHAAEKSYVRDPMTGRLAQKPRKVDFRDVNLTGLRWIHWGWTKAIARGNARVLVCEPSCADGYVVRGKVRLVVRKRVVEGDRRVYQCIEGRITGVPRSVSRISWMC</sequence>
<feature type="chain" id="PRO_5046940834" description="Secreted protein" evidence="1">
    <location>
        <begin position="23"/>
        <end position="125"/>
    </location>
</feature>
<accession>A0ABT4RK00</accession>
<name>A0ABT4RK00_9ACTN</name>
<evidence type="ECO:0008006" key="4">
    <source>
        <dbReference type="Google" id="ProtNLM"/>
    </source>
</evidence>
<organism evidence="2 3">
    <name type="scientific">Solirubrobacter deserti</name>
    <dbReference type="NCBI Taxonomy" id="2282478"/>
    <lineage>
        <taxon>Bacteria</taxon>
        <taxon>Bacillati</taxon>
        <taxon>Actinomycetota</taxon>
        <taxon>Thermoleophilia</taxon>
        <taxon>Solirubrobacterales</taxon>
        <taxon>Solirubrobacteraceae</taxon>
        <taxon>Solirubrobacter</taxon>
    </lineage>
</organism>
<comment type="caution">
    <text evidence="2">The sequence shown here is derived from an EMBL/GenBank/DDBJ whole genome shotgun (WGS) entry which is preliminary data.</text>
</comment>
<evidence type="ECO:0000313" key="3">
    <source>
        <dbReference type="Proteomes" id="UP001147700"/>
    </source>
</evidence>
<dbReference type="Proteomes" id="UP001147700">
    <property type="component" value="Unassembled WGS sequence"/>
</dbReference>
<dbReference type="RefSeq" id="WP_202953402.1">
    <property type="nucleotide sequence ID" value="NZ_JAPCID010000019.1"/>
</dbReference>
<evidence type="ECO:0000256" key="1">
    <source>
        <dbReference type="SAM" id="SignalP"/>
    </source>
</evidence>
<protein>
    <recommendedName>
        <fullName evidence="4">Secreted protein</fullName>
    </recommendedName>
</protein>